<name>A0A1U7INU9_9CYAN</name>
<evidence type="ECO:0000313" key="1">
    <source>
        <dbReference type="EMBL" id="OKH39017.1"/>
    </source>
</evidence>
<accession>A0A1U7INU9</accession>
<dbReference type="AlphaFoldDB" id="A0A1U7INU9"/>
<proteinExistence type="predicted"/>
<organism evidence="1 2">
    <name type="scientific">[Phormidium ambiguum] IAM M-71</name>
    <dbReference type="NCBI Taxonomy" id="454136"/>
    <lineage>
        <taxon>Bacteria</taxon>
        <taxon>Bacillati</taxon>
        <taxon>Cyanobacteriota</taxon>
        <taxon>Cyanophyceae</taxon>
        <taxon>Oscillatoriophycideae</taxon>
        <taxon>Aerosakkonematales</taxon>
        <taxon>Aerosakkonemataceae</taxon>
        <taxon>Floridanema</taxon>
    </lineage>
</organism>
<reference evidence="1 2" key="1">
    <citation type="submission" date="2016-11" db="EMBL/GenBank/DDBJ databases">
        <title>Draft Genome Sequences of Nine Cyanobacterial Strains from Diverse Habitats.</title>
        <authorList>
            <person name="Zhu T."/>
            <person name="Hou S."/>
            <person name="Lu X."/>
            <person name="Hess W.R."/>
        </authorList>
    </citation>
    <scope>NUCLEOTIDE SEQUENCE [LARGE SCALE GENOMIC DNA]</scope>
    <source>
        <strain evidence="1 2">IAM M-71</strain>
    </source>
</reference>
<dbReference type="EMBL" id="MRCE01000006">
    <property type="protein sequence ID" value="OKH39017.1"/>
    <property type="molecule type" value="Genomic_DNA"/>
</dbReference>
<dbReference type="RefSeq" id="WP_073592879.1">
    <property type="nucleotide sequence ID" value="NZ_MRCE01000006.1"/>
</dbReference>
<protein>
    <recommendedName>
        <fullName evidence="3">Integrase</fullName>
    </recommendedName>
</protein>
<comment type="caution">
    <text evidence="1">The sequence shown here is derived from an EMBL/GenBank/DDBJ whole genome shotgun (WGS) entry which is preliminary data.</text>
</comment>
<dbReference type="Proteomes" id="UP000185860">
    <property type="component" value="Unassembled WGS sequence"/>
</dbReference>
<gene>
    <name evidence="1" type="ORF">NIES2119_07720</name>
</gene>
<evidence type="ECO:0000313" key="2">
    <source>
        <dbReference type="Proteomes" id="UP000185860"/>
    </source>
</evidence>
<evidence type="ECO:0008006" key="3">
    <source>
        <dbReference type="Google" id="ProtNLM"/>
    </source>
</evidence>
<sequence length="99" mass="11383">MNTSKKSGCKLLVSQKDILNRQGAKARAMVKTTPVTTYHAIPIYLRPFKRKGEMWLQWKYEGIQYGVRVSDMKESLFNAQKMIDAMLELEAKSYATMSC</sequence>